<organism evidence="4 5">
    <name type="scientific">Prototheca wickerhamii</name>
    <dbReference type="NCBI Taxonomy" id="3111"/>
    <lineage>
        <taxon>Eukaryota</taxon>
        <taxon>Viridiplantae</taxon>
        <taxon>Chlorophyta</taxon>
        <taxon>core chlorophytes</taxon>
        <taxon>Trebouxiophyceae</taxon>
        <taxon>Chlorellales</taxon>
        <taxon>Chlorellaceae</taxon>
        <taxon>Prototheca</taxon>
    </lineage>
</organism>
<dbReference type="Gene3D" id="1.25.40.20">
    <property type="entry name" value="Ankyrin repeat-containing domain"/>
    <property type="match status" value="2"/>
</dbReference>
<comment type="caution">
    <text evidence="4">The sequence shown here is derived from an EMBL/GenBank/DDBJ whole genome shotgun (WGS) entry which is preliminary data.</text>
</comment>
<evidence type="ECO:0000256" key="2">
    <source>
        <dbReference type="ARBA" id="ARBA00023043"/>
    </source>
</evidence>
<feature type="repeat" description="ANK" evidence="3">
    <location>
        <begin position="138"/>
        <end position="167"/>
    </location>
</feature>
<dbReference type="EMBL" id="JASFZW010000012">
    <property type="protein sequence ID" value="KAK2076099.1"/>
    <property type="molecule type" value="Genomic_DNA"/>
</dbReference>
<dbReference type="PROSITE" id="PS50088">
    <property type="entry name" value="ANK_REPEAT"/>
    <property type="match status" value="2"/>
</dbReference>
<evidence type="ECO:0000313" key="4">
    <source>
        <dbReference type="EMBL" id="KAK2076099.1"/>
    </source>
</evidence>
<dbReference type="PROSITE" id="PS50297">
    <property type="entry name" value="ANK_REP_REGION"/>
    <property type="match status" value="1"/>
</dbReference>
<name>A0AAD9IDJ5_PROWI</name>
<dbReference type="SUPFAM" id="SSF48403">
    <property type="entry name" value="Ankyrin repeat"/>
    <property type="match status" value="1"/>
</dbReference>
<gene>
    <name evidence="4" type="ORF">QBZ16_001435</name>
</gene>
<dbReference type="PANTHER" id="PTHR24198">
    <property type="entry name" value="ANKYRIN REPEAT AND PROTEIN KINASE DOMAIN-CONTAINING PROTEIN"/>
    <property type="match status" value="1"/>
</dbReference>
<dbReference type="SMART" id="SM00248">
    <property type="entry name" value="ANK"/>
    <property type="match status" value="4"/>
</dbReference>
<keyword evidence="2 3" id="KW-0040">ANK repeat</keyword>
<dbReference type="AlphaFoldDB" id="A0AAD9IDJ5"/>
<dbReference type="PANTHER" id="PTHR24198:SF165">
    <property type="entry name" value="ANKYRIN REPEAT-CONTAINING PROTEIN-RELATED"/>
    <property type="match status" value="1"/>
</dbReference>
<feature type="repeat" description="ANK" evidence="3">
    <location>
        <begin position="52"/>
        <end position="84"/>
    </location>
</feature>
<evidence type="ECO:0000313" key="5">
    <source>
        <dbReference type="Proteomes" id="UP001255856"/>
    </source>
</evidence>
<sequence>MTVRSSAKSRTLVLFASEKGSAAALEVVLDACREAARGPQEFRDHINVPDRKGNGPLALAARAGKPANVGLLLMRGADPLHRNRVGDSAVHLAAQSGCAQSLGLLLSARGAGGVGTVAATIVHSRHSVERYVDAPNDSGLAPLHVACLHGHLAAVNALILHGAALDAPVLGVSRRVVAAAAAHHRRRGATAGAAGLTAGATPLHIAAAAGDAAACIALLDAARAAAAGAGPRRSCAARATPRA</sequence>
<protein>
    <submittedName>
        <fullName evidence="4">Uncharacterized protein</fullName>
    </submittedName>
</protein>
<proteinExistence type="predicted"/>
<dbReference type="InterPro" id="IPR036770">
    <property type="entry name" value="Ankyrin_rpt-contain_sf"/>
</dbReference>
<dbReference type="Pfam" id="PF12796">
    <property type="entry name" value="Ank_2"/>
    <property type="match status" value="1"/>
</dbReference>
<dbReference type="Proteomes" id="UP001255856">
    <property type="component" value="Unassembled WGS sequence"/>
</dbReference>
<reference evidence="4" key="1">
    <citation type="submission" date="2021-01" db="EMBL/GenBank/DDBJ databases">
        <authorList>
            <person name="Eckstrom K.M.E."/>
        </authorList>
    </citation>
    <scope>NUCLEOTIDE SEQUENCE</scope>
    <source>
        <strain evidence="4">UVCC 0001</strain>
    </source>
</reference>
<evidence type="ECO:0000256" key="3">
    <source>
        <dbReference type="PROSITE-ProRule" id="PRU00023"/>
    </source>
</evidence>
<accession>A0AAD9IDJ5</accession>
<evidence type="ECO:0000256" key="1">
    <source>
        <dbReference type="ARBA" id="ARBA00022737"/>
    </source>
</evidence>
<keyword evidence="5" id="KW-1185">Reference proteome</keyword>
<dbReference type="InterPro" id="IPR002110">
    <property type="entry name" value="Ankyrin_rpt"/>
</dbReference>
<keyword evidence="1" id="KW-0677">Repeat</keyword>